<accession>A0ABU9EB58</accession>
<dbReference type="PANTHER" id="PTHR35566">
    <property type="entry name" value="BLR3599 PROTEIN"/>
    <property type="match status" value="1"/>
</dbReference>
<evidence type="ECO:0000313" key="1">
    <source>
        <dbReference type="EMBL" id="MEK9501977.1"/>
    </source>
</evidence>
<name>A0ABU9EB58_9BACT</name>
<dbReference type="Proteomes" id="UP001484239">
    <property type="component" value="Unassembled WGS sequence"/>
</dbReference>
<keyword evidence="2" id="KW-1185">Reference proteome</keyword>
<dbReference type="Pfam" id="PF05936">
    <property type="entry name" value="T6SS_VasE"/>
    <property type="match status" value="1"/>
</dbReference>
<comment type="caution">
    <text evidence="1">The sequence shown here is derived from an EMBL/GenBank/DDBJ whole genome shotgun (WGS) entry which is preliminary data.</text>
</comment>
<dbReference type="NCBIfam" id="TIGR03353">
    <property type="entry name" value="VI_chp_4"/>
    <property type="match status" value="1"/>
</dbReference>
<organism evidence="1 2">
    <name type="scientific">Gaopeijia maritima</name>
    <dbReference type="NCBI Taxonomy" id="3119007"/>
    <lineage>
        <taxon>Bacteria</taxon>
        <taxon>Pseudomonadati</taxon>
        <taxon>Gemmatimonadota</taxon>
        <taxon>Longimicrobiia</taxon>
        <taxon>Gaopeijiales</taxon>
        <taxon>Gaopeijiaceae</taxon>
        <taxon>Gaopeijia</taxon>
    </lineage>
</organism>
<protein>
    <submittedName>
        <fullName evidence="1">Type VI secretion system baseplate subunit TssK</fullName>
    </submittedName>
</protein>
<evidence type="ECO:0000313" key="2">
    <source>
        <dbReference type="Proteomes" id="UP001484239"/>
    </source>
</evidence>
<gene>
    <name evidence="1" type="primary">tssK</name>
    <name evidence="1" type="ORF">WI372_13370</name>
</gene>
<sequence length="453" mass="49670">MRQMQPVLWTKGVILSPQHLQLQDRFLEDMLSFRLSAVSAWRWGFAALAVDREALAEGMVSLDSARGVFQDGLTFDVPGADAAPAARAVDDLLDPGAEAGLVHLAISEWKRGGTNVALSPGTGARFEAEMVHRRDDTTGDGEKPVLVGRKNLRLVGEAEEIAGLLTLPVARLLRSASGEVSLDPAFVPPVVNHGASDHLVSLNRRLLEIMTARSATLAGGRRQRNLSLADFGVADVAGFWLLYTVNSYLPLIRHFLESGHGHPLELFRTWSALAGALTTFSDRITPADLPEYDHADLRRSFEALDDLIRDLLATVVPSTHVSLPLRPTRTHIHATALDEERYLDATETYLALRSELGPDELAQRVPQLVKVSSGDRVEVLIRQALPGVALRHVADPPGSLPVKLDYSYFRLERTGPEWEAVRRSRNIAVYLPADFPAAEGEIVLLLPRSDEGR</sequence>
<proteinExistence type="predicted"/>
<reference evidence="1 2" key="1">
    <citation type="submission" date="2024-02" db="EMBL/GenBank/DDBJ databases">
        <title>A novel Gemmatimonadota bacterium.</title>
        <authorList>
            <person name="Du Z.-J."/>
            <person name="Ye Y.-Q."/>
        </authorList>
    </citation>
    <scope>NUCLEOTIDE SEQUENCE [LARGE SCALE GENOMIC DNA]</scope>
    <source>
        <strain evidence="1 2">DH-20</strain>
    </source>
</reference>
<dbReference type="InterPro" id="IPR010263">
    <property type="entry name" value="T6SS_TssK"/>
</dbReference>
<dbReference type="EMBL" id="JBBHLI010000008">
    <property type="protein sequence ID" value="MEK9501977.1"/>
    <property type="molecule type" value="Genomic_DNA"/>
</dbReference>
<dbReference type="RefSeq" id="WP_405287304.1">
    <property type="nucleotide sequence ID" value="NZ_JBBHLI010000008.1"/>
</dbReference>
<dbReference type="PANTHER" id="PTHR35566:SF1">
    <property type="entry name" value="TYPE VI SECRETION SYSTEM BASEPLATE COMPONENT TSSK1"/>
    <property type="match status" value="1"/>
</dbReference>